<gene>
    <name evidence="2" type="ORF">AYI68_g7334</name>
</gene>
<dbReference type="STRING" id="133383.A0A1R0GP05"/>
<feature type="compositionally biased region" description="Polar residues" evidence="1">
    <location>
        <begin position="9"/>
        <end position="18"/>
    </location>
</feature>
<sequence>MVSRPYGSVNFSATNSAGNHDHTKSKKWKVSILGKKAPTLDSLKNQQRFLKSQGLENYDFVCILPKKRHFRFLSRYSSVQQR</sequence>
<proteinExistence type="predicted"/>
<evidence type="ECO:0000313" key="3">
    <source>
        <dbReference type="Proteomes" id="UP000187455"/>
    </source>
</evidence>
<keyword evidence="3" id="KW-1185">Reference proteome</keyword>
<dbReference type="Proteomes" id="UP000187455">
    <property type="component" value="Unassembled WGS sequence"/>
</dbReference>
<evidence type="ECO:0000313" key="2">
    <source>
        <dbReference type="EMBL" id="OLY78610.1"/>
    </source>
</evidence>
<evidence type="ECO:0000256" key="1">
    <source>
        <dbReference type="SAM" id="MobiDB-lite"/>
    </source>
</evidence>
<dbReference type="AlphaFoldDB" id="A0A1R0GP05"/>
<feature type="region of interest" description="Disordered" evidence="1">
    <location>
        <begin position="1"/>
        <end position="25"/>
    </location>
</feature>
<organism evidence="2 3">
    <name type="scientific">Smittium mucronatum</name>
    <dbReference type="NCBI Taxonomy" id="133383"/>
    <lineage>
        <taxon>Eukaryota</taxon>
        <taxon>Fungi</taxon>
        <taxon>Fungi incertae sedis</taxon>
        <taxon>Zoopagomycota</taxon>
        <taxon>Kickxellomycotina</taxon>
        <taxon>Harpellomycetes</taxon>
        <taxon>Harpellales</taxon>
        <taxon>Legeriomycetaceae</taxon>
        <taxon>Smittium</taxon>
    </lineage>
</organism>
<dbReference type="EMBL" id="LSSL01005953">
    <property type="protein sequence ID" value="OLY78610.1"/>
    <property type="molecule type" value="Genomic_DNA"/>
</dbReference>
<comment type="caution">
    <text evidence="2">The sequence shown here is derived from an EMBL/GenBank/DDBJ whole genome shotgun (WGS) entry which is preliminary data.</text>
</comment>
<feature type="non-terminal residue" evidence="2">
    <location>
        <position position="82"/>
    </location>
</feature>
<reference evidence="2 3" key="1">
    <citation type="journal article" date="2016" name="Mol. Biol. Evol.">
        <title>Genome-Wide Survey of Gut Fungi (Harpellales) Reveals the First Horizontally Transferred Ubiquitin Gene from a Mosquito Host.</title>
        <authorList>
            <person name="Wang Y."/>
            <person name="White M.M."/>
            <person name="Kvist S."/>
            <person name="Moncalvo J.M."/>
        </authorList>
    </citation>
    <scope>NUCLEOTIDE SEQUENCE [LARGE SCALE GENOMIC DNA]</scope>
    <source>
        <strain evidence="2 3">ALG-7-W6</strain>
    </source>
</reference>
<accession>A0A1R0GP05</accession>
<protein>
    <submittedName>
        <fullName evidence="2">Uncharacterized protein</fullName>
    </submittedName>
</protein>
<name>A0A1R0GP05_9FUNG</name>